<evidence type="ECO:0000256" key="1">
    <source>
        <dbReference type="SAM" id="MobiDB-lite"/>
    </source>
</evidence>
<organism evidence="3 4">
    <name type="scientific">Bodo saltans</name>
    <name type="common">Flagellated protozoan</name>
    <dbReference type="NCBI Taxonomy" id="75058"/>
    <lineage>
        <taxon>Eukaryota</taxon>
        <taxon>Discoba</taxon>
        <taxon>Euglenozoa</taxon>
        <taxon>Kinetoplastea</taxon>
        <taxon>Metakinetoplastina</taxon>
        <taxon>Eubodonida</taxon>
        <taxon>Bodonidae</taxon>
        <taxon>Bodo</taxon>
    </lineage>
</organism>
<evidence type="ECO:0000313" key="4">
    <source>
        <dbReference type="Proteomes" id="UP000051952"/>
    </source>
</evidence>
<name>A0A0S4JG48_BODSA</name>
<keyword evidence="4" id="KW-1185">Reference proteome</keyword>
<keyword evidence="3" id="KW-0472">Membrane</keyword>
<dbReference type="EMBL" id="CYKH01001637">
    <property type="protein sequence ID" value="CUG88407.1"/>
    <property type="molecule type" value="Genomic_DNA"/>
</dbReference>
<feature type="compositionally biased region" description="Polar residues" evidence="1">
    <location>
        <begin position="691"/>
        <end position="705"/>
    </location>
</feature>
<proteinExistence type="predicted"/>
<reference evidence="4" key="1">
    <citation type="submission" date="2015-09" db="EMBL/GenBank/DDBJ databases">
        <authorList>
            <consortium name="Pathogen Informatics"/>
        </authorList>
    </citation>
    <scope>NUCLEOTIDE SEQUENCE [LARGE SCALE GENOMIC DNA]</scope>
    <source>
        <strain evidence="4">Lake Konstanz</strain>
    </source>
</reference>
<evidence type="ECO:0000313" key="3">
    <source>
        <dbReference type="EMBL" id="CUG88407.1"/>
    </source>
</evidence>
<dbReference type="Proteomes" id="UP000051952">
    <property type="component" value="Unassembled WGS sequence"/>
</dbReference>
<dbReference type="VEuPathDB" id="TriTrypDB:BSAL_15265"/>
<feature type="chain" id="PRO_5006622284" evidence="2">
    <location>
        <begin position="30"/>
        <end position="855"/>
    </location>
</feature>
<accession>A0A0S4JG48</accession>
<sequence>MINNAPSRKAMLVLVTLVLCLFFISNWSSREDRRLQVVVDNNNNNNSSLVDLPRALTTMIHWREFRWSGGGVRGATEGEENMNLDTKIHRTTVEFFEKSFGIPAASFESLQKLNYTRHKHSTFVKFFTSNVTLNTNPDCADRLHPSYQLLCHVWAAQQHHRSSSTSSSSSTTRNSTDSSSSYSSLFKRNALNSMCSLFLACSEWKRGRYNVPLSSTLLRSTFDEILNDHELLNASQVLLRNLIHGGNNWHEYNWLADRVNTSRGLLESRKSPQESMDVRTAFQGGEITTKKVFANGTVSLLFSSRGNGARGPHLTRPLSALETIAVLHHRATSGMPQMVVFPERAERVVSPGDFVECRVPAINVLLFSGDSLANQMFMRLLNLVRRGPQGRVLVPYGSELLKSNFRHWPMHDRCRSLDLILAFYPTHDEFLTFQSLMPYGVLVNDQFVRSNESVTAYFAAVAKRRATSFCNQSKPASGASLEEHDDTGVALFYLVFLADAITSRPRTDALAPCLPAQPIPEKFPPDGPNYQKMKNAVSRGLTLVHDPPVPSLRSLGVRIPMHVVNSNMWEVHESSTTYEWLMRMATGNCSVTANATNVTAVAPLLPREKTADWRFGEHPSSDVTHLYRTSTNLWFPDRAVGRRRHALKAPIKPSRRAKPFSVLSPTEPRELVRLETPFRWLHDAVTAVTGSDPLQQSIQNSNQNTEGKHDHRNGVFFSRLRVLDMGKVFLATGNVFHQKDGLHERCSGLHWLVGAASYHDTSRALRTSAERLTREVFQISPEPTDHSEIERVPLRFDNTDDCHGFGTLLTLNALLLDIVQAANEISFRQRMRVESLHSAKGISTNCAPHLPIHRC</sequence>
<dbReference type="AlphaFoldDB" id="A0A0S4JG48"/>
<evidence type="ECO:0000256" key="2">
    <source>
        <dbReference type="SAM" id="SignalP"/>
    </source>
</evidence>
<gene>
    <name evidence="3" type="ORF">BSAL_15265</name>
</gene>
<protein>
    <submittedName>
        <fullName evidence="3">Transmembrane protein, putative</fullName>
    </submittedName>
</protein>
<feature type="region of interest" description="Disordered" evidence="1">
    <location>
        <begin position="691"/>
        <end position="710"/>
    </location>
</feature>
<keyword evidence="3" id="KW-0812">Transmembrane</keyword>
<feature type="signal peptide" evidence="2">
    <location>
        <begin position="1"/>
        <end position="29"/>
    </location>
</feature>
<keyword evidence="2" id="KW-0732">Signal</keyword>